<dbReference type="InterPro" id="IPR010179">
    <property type="entry name" value="CRISPR-assoc_prot_Cse3"/>
</dbReference>
<dbReference type="AlphaFoldDB" id="A0A1R3X1N0"/>
<accession>A0A1R3X1N0</accession>
<protein>
    <submittedName>
        <fullName evidence="1">CRISPR-associated protein, Cse3 family</fullName>
    </submittedName>
</protein>
<dbReference type="STRING" id="515897.SAMN05421849_2135"/>
<dbReference type="Gene3D" id="3.30.70.1210">
    <property type="entry name" value="Crispr-associated protein, domain 2"/>
    <property type="match status" value="1"/>
</dbReference>
<dbReference type="SUPFAM" id="SSF117987">
    <property type="entry name" value="CRISPR-associated protein"/>
    <property type="match status" value="2"/>
</dbReference>
<proteinExistence type="predicted"/>
<sequence>MTLYLSRVTLARNPATTALKALIDPMEGPAARDRLHDPDRGRIMDAHHRLIWTLFADDPDRTRDFLWRAEGGGRFLILSPHSPATDGAGLFLPPEVKPFAPDLRAGDRLGFVLRANATRTRKTVPDARAKRVDVVMDALHGLPSGRQSDARREARMAAAETAGRDWLARQGESAGFQIADFAAADYSVVPLPAHIGPRKGQPQFGVIEMTGRLTVTDPGTFVGRLARGFGRAKAFGCGLMLIRRA</sequence>
<dbReference type="EMBL" id="FTPS01000001">
    <property type="protein sequence ID" value="SIT84551.1"/>
    <property type="molecule type" value="Genomic_DNA"/>
</dbReference>
<name>A0A1R3X1N0_9RHOB</name>
<dbReference type="Gene3D" id="3.30.70.1200">
    <property type="entry name" value="Crispr-associated protein, domain 1"/>
    <property type="match status" value="1"/>
</dbReference>
<dbReference type="OrthoDB" id="9795689at2"/>
<dbReference type="Pfam" id="PF08798">
    <property type="entry name" value="CRISPR_assoc"/>
    <property type="match status" value="1"/>
</dbReference>
<dbReference type="SMART" id="SM01101">
    <property type="entry name" value="CRISPR_assoc"/>
    <property type="match status" value="1"/>
</dbReference>
<evidence type="ECO:0000313" key="2">
    <source>
        <dbReference type="Proteomes" id="UP000192455"/>
    </source>
</evidence>
<gene>
    <name evidence="1" type="ORF">SAMN05421849_2135</name>
</gene>
<organism evidence="1 2">
    <name type="scientific">Pontibaca methylaminivorans</name>
    <dbReference type="NCBI Taxonomy" id="515897"/>
    <lineage>
        <taxon>Bacteria</taxon>
        <taxon>Pseudomonadati</taxon>
        <taxon>Pseudomonadota</taxon>
        <taxon>Alphaproteobacteria</taxon>
        <taxon>Rhodobacterales</taxon>
        <taxon>Roseobacteraceae</taxon>
        <taxon>Pontibaca</taxon>
    </lineage>
</organism>
<keyword evidence="2" id="KW-1185">Reference proteome</keyword>
<dbReference type="NCBIfam" id="TIGR01907">
    <property type="entry name" value="casE_Cse3"/>
    <property type="match status" value="1"/>
</dbReference>
<dbReference type="Proteomes" id="UP000192455">
    <property type="component" value="Unassembled WGS sequence"/>
</dbReference>
<evidence type="ECO:0000313" key="1">
    <source>
        <dbReference type="EMBL" id="SIT84551.1"/>
    </source>
</evidence>
<dbReference type="CDD" id="cd09727">
    <property type="entry name" value="Cas6_I-E"/>
    <property type="match status" value="1"/>
</dbReference>
<dbReference type="RefSeq" id="WP_076649825.1">
    <property type="nucleotide sequence ID" value="NZ_FTPS01000001.1"/>
</dbReference>
<reference evidence="1 2" key="1">
    <citation type="submission" date="2017-01" db="EMBL/GenBank/DDBJ databases">
        <authorList>
            <person name="Mah S.A."/>
            <person name="Swanson W.J."/>
            <person name="Moy G.W."/>
            <person name="Vacquier V.D."/>
        </authorList>
    </citation>
    <scope>NUCLEOTIDE SEQUENCE [LARGE SCALE GENOMIC DNA]</scope>
    <source>
        <strain evidence="1 2">DSM 21219</strain>
    </source>
</reference>